<reference evidence="10" key="2">
    <citation type="submission" date="2020-09" db="EMBL/GenBank/DDBJ databases">
        <authorList>
            <person name="Sun Q."/>
            <person name="Ohkuma M."/>
        </authorList>
    </citation>
    <scope>NUCLEOTIDE SEQUENCE</scope>
    <source>
        <strain evidence="10">JCM 13064</strain>
    </source>
</reference>
<dbReference type="Proteomes" id="UP000645217">
    <property type="component" value="Unassembled WGS sequence"/>
</dbReference>
<keyword evidence="11" id="KW-1185">Reference proteome</keyword>
<dbReference type="GO" id="GO:0020037">
    <property type="term" value="F:heme binding"/>
    <property type="evidence" value="ECO:0007669"/>
    <property type="project" value="InterPro"/>
</dbReference>
<comment type="cofactor">
    <cofactor evidence="7">
        <name>heme</name>
        <dbReference type="ChEBI" id="CHEBI:30413"/>
    </cofactor>
</comment>
<dbReference type="InterPro" id="IPR050196">
    <property type="entry name" value="Cytochrome_P450_Monoox"/>
</dbReference>
<dbReference type="PANTHER" id="PTHR24291">
    <property type="entry name" value="CYTOCHROME P450 FAMILY 4"/>
    <property type="match status" value="1"/>
</dbReference>
<dbReference type="Pfam" id="PF00067">
    <property type="entry name" value="p450"/>
    <property type="match status" value="1"/>
</dbReference>
<accession>A0A917R561</accession>
<dbReference type="PRINTS" id="PR00463">
    <property type="entry name" value="EP450I"/>
</dbReference>
<dbReference type="PANTHER" id="PTHR24291:SF50">
    <property type="entry name" value="BIFUNCTIONAL ALBAFLAVENONE MONOOXYGENASE_TERPENE SYNTHASE"/>
    <property type="match status" value="1"/>
</dbReference>
<dbReference type="RefSeq" id="WP_189164298.1">
    <property type="nucleotide sequence ID" value="NZ_BMNT01000019.1"/>
</dbReference>
<dbReference type="GO" id="GO:0005506">
    <property type="term" value="F:iron ion binding"/>
    <property type="evidence" value="ECO:0007669"/>
    <property type="project" value="InterPro"/>
</dbReference>
<dbReference type="InterPro" id="IPR036396">
    <property type="entry name" value="Cyt_P450_sf"/>
</dbReference>
<feature type="compositionally biased region" description="Polar residues" evidence="9">
    <location>
        <begin position="1"/>
        <end position="13"/>
    </location>
</feature>
<protein>
    <submittedName>
        <fullName evidence="10">Cytochrome P450</fullName>
    </submittedName>
</protein>
<keyword evidence="5 7" id="KW-0408">Iron</keyword>
<evidence type="ECO:0000256" key="7">
    <source>
        <dbReference type="PIRSR" id="PIRSR602401-1"/>
    </source>
</evidence>
<dbReference type="AlphaFoldDB" id="A0A917R561"/>
<name>A0A917R561_9ACTN</name>
<evidence type="ECO:0000256" key="2">
    <source>
        <dbReference type="ARBA" id="ARBA00022617"/>
    </source>
</evidence>
<feature type="region of interest" description="Disordered" evidence="9">
    <location>
        <begin position="1"/>
        <end position="42"/>
    </location>
</feature>
<keyword evidence="3 7" id="KW-0479">Metal-binding</keyword>
<keyword evidence="2 7" id="KW-0349">Heme</keyword>
<dbReference type="CDD" id="cd20620">
    <property type="entry name" value="CYP132-like"/>
    <property type="match status" value="1"/>
</dbReference>
<comment type="similarity">
    <text evidence="1 8">Belongs to the cytochrome P450 family.</text>
</comment>
<keyword evidence="6 8" id="KW-0503">Monooxygenase</keyword>
<organism evidence="10 11">
    <name type="scientific">Sphaerisporangium melleum</name>
    <dbReference type="NCBI Taxonomy" id="321316"/>
    <lineage>
        <taxon>Bacteria</taxon>
        <taxon>Bacillati</taxon>
        <taxon>Actinomycetota</taxon>
        <taxon>Actinomycetes</taxon>
        <taxon>Streptosporangiales</taxon>
        <taxon>Streptosporangiaceae</taxon>
        <taxon>Sphaerisporangium</taxon>
    </lineage>
</organism>
<dbReference type="EMBL" id="BMNT01000019">
    <property type="protein sequence ID" value="GGK91201.1"/>
    <property type="molecule type" value="Genomic_DNA"/>
</dbReference>
<evidence type="ECO:0000256" key="1">
    <source>
        <dbReference type="ARBA" id="ARBA00010617"/>
    </source>
</evidence>
<dbReference type="GO" id="GO:0016705">
    <property type="term" value="F:oxidoreductase activity, acting on paired donors, with incorporation or reduction of molecular oxygen"/>
    <property type="evidence" value="ECO:0007669"/>
    <property type="project" value="InterPro"/>
</dbReference>
<dbReference type="GO" id="GO:0004497">
    <property type="term" value="F:monooxygenase activity"/>
    <property type="evidence" value="ECO:0007669"/>
    <property type="project" value="UniProtKB-KW"/>
</dbReference>
<dbReference type="PRINTS" id="PR00385">
    <property type="entry name" value="P450"/>
</dbReference>
<dbReference type="InterPro" id="IPR002401">
    <property type="entry name" value="Cyt_P450_E_grp-I"/>
</dbReference>
<feature type="binding site" description="axial binding residue" evidence="7">
    <location>
        <position position="426"/>
    </location>
    <ligand>
        <name>heme</name>
        <dbReference type="ChEBI" id="CHEBI:30413"/>
    </ligand>
    <ligandPart>
        <name>Fe</name>
        <dbReference type="ChEBI" id="CHEBI:18248"/>
    </ligandPart>
</feature>
<reference evidence="10" key="1">
    <citation type="journal article" date="2014" name="Int. J. Syst. Evol. Microbiol.">
        <title>Complete genome sequence of Corynebacterium casei LMG S-19264T (=DSM 44701T), isolated from a smear-ripened cheese.</title>
        <authorList>
            <consortium name="US DOE Joint Genome Institute (JGI-PGF)"/>
            <person name="Walter F."/>
            <person name="Albersmeier A."/>
            <person name="Kalinowski J."/>
            <person name="Ruckert C."/>
        </authorList>
    </citation>
    <scope>NUCLEOTIDE SEQUENCE</scope>
    <source>
        <strain evidence="10">JCM 13064</strain>
    </source>
</reference>
<evidence type="ECO:0000313" key="11">
    <source>
        <dbReference type="Proteomes" id="UP000645217"/>
    </source>
</evidence>
<dbReference type="Gene3D" id="1.10.630.10">
    <property type="entry name" value="Cytochrome P450"/>
    <property type="match status" value="1"/>
</dbReference>
<evidence type="ECO:0000256" key="6">
    <source>
        <dbReference type="ARBA" id="ARBA00023033"/>
    </source>
</evidence>
<evidence type="ECO:0000313" key="10">
    <source>
        <dbReference type="EMBL" id="GGK91201.1"/>
    </source>
</evidence>
<dbReference type="InterPro" id="IPR017972">
    <property type="entry name" value="Cyt_P450_CS"/>
</dbReference>
<evidence type="ECO:0000256" key="4">
    <source>
        <dbReference type="ARBA" id="ARBA00023002"/>
    </source>
</evidence>
<proteinExistence type="inferred from homology"/>
<keyword evidence="4 8" id="KW-0560">Oxidoreductase</keyword>
<sequence length="478" mass="53082">MTSTRPDAGQATTGEAAGPRGTARRSPGPAPSSARRVPPGPPLWAGPGLFKKLATDRLALMNLAATYGDAARLRIGPKTLYFFNHPDHAKHVLADNSGNYHKGVGLVQARRAIGDGLLTSEGELWRKQRRMIQPVFQNKRISRMDAVIAAEAAGLVERLRSHAGGEPVDVVNEMTWLSLGVLGRTLLDADLGAFSSIGHSFEAVQDQAMFELVTLSKVPMWVPLPKQVRFRRARAELQRIVDHLVADRLSRPEGLGDDVVSRLIGSTRQEADPRVGRQRMRDELVTLLLAGHETTASTLAWTFHLIDGHPEVRERLHAEAVEVLGDRLPVYEDLHRLRYTAMVVEEVMRLYPPVWMLPREAQGDDEVGGYHVPAGSDVLISPYTLHRHPAFWDEPDRFDPERFNPDRPVNRPRYAYIPFGAGPRFCVGNHLGMMEATFVIAMVARDLRLQRLPGHEVVAEPMLSLRVRGGLPMTVHPA</sequence>
<evidence type="ECO:0000256" key="3">
    <source>
        <dbReference type="ARBA" id="ARBA00022723"/>
    </source>
</evidence>
<evidence type="ECO:0000256" key="9">
    <source>
        <dbReference type="SAM" id="MobiDB-lite"/>
    </source>
</evidence>
<dbReference type="InterPro" id="IPR001128">
    <property type="entry name" value="Cyt_P450"/>
</dbReference>
<evidence type="ECO:0000256" key="5">
    <source>
        <dbReference type="ARBA" id="ARBA00023004"/>
    </source>
</evidence>
<dbReference type="PROSITE" id="PS00086">
    <property type="entry name" value="CYTOCHROME_P450"/>
    <property type="match status" value="1"/>
</dbReference>
<dbReference type="SUPFAM" id="SSF48264">
    <property type="entry name" value="Cytochrome P450"/>
    <property type="match status" value="1"/>
</dbReference>
<comment type="caution">
    <text evidence="10">The sequence shown here is derived from an EMBL/GenBank/DDBJ whole genome shotgun (WGS) entry which is preliminary data.</text>
</comment>
<gene>
    <name evidence="10" type="ORF">GCM10007964_37340</name>
</gene>
<evidence type="ECO:0000256" key="8">
    <source>
        <dbReference type="RuleBase" id="RU000461"/>
    </source>
</evidence>